<keyword evidence="3" id="KW-1185">Reference proteome</keyword>
<dbReference type="HOGENOM" id="CLU_1840147_0_0_1"/>
<protein>
    <recommendedName>
        <fullName evidence="1">MOSC domain-containing protein</fullName>
    </recommendedName>
</protein>
<dbReference type="PROSITE" id="PS51340">
    <property type="entry name" value="MOSC"/>
    <property type="match status" value="1"/>
</dbReference>
<dbReference type="SUPFAM" id="SSF141673">
    <property type="entry name" value="MOSC N-terminal domain-like"/>
    <property type="match status" value="1"/>
</dbReference>
<dbReference type="InParanoid" id="A7T3H6"/>
<dbReference type="EMBL" id="DS470515">
    <property type="protein sequence ID" value="EDO29489.1"/>
    <property type="molecule type" value="Genomic_DNA"/>
</dbReference>
<dbReference type="AlphaFoldDB" id="A7T3H6"/>
<dbReference type="GO" id="GO:0030170">
    <property type="term" value="F:pyridoxal phosphate binding"/>
    <property type="evidence" value="ECO:0007669"/>
    <property type="project" value="InterPro"/>
</dbReference>
<dbReference type="InterPro" id="IPR005303">
    <property type="entry name" value="MOCOS_middle"/>
</dbReference>
<dbReference type="Pfam" id="PF03473">
    <property type="entry name" value="MOSC"/>
    <property type="match status" value="1"/>
</dbReference>
<reference evidence="2 3" key="1">
    <citation type="journal article" date="2007" name="Science">
        <title>Sea anemone genome reveals ancestral eumetazoan gene repertoire and genomic organization.</title>
        <authorList>
            <person name="Putnam N.H."/>
            <person name="Srivastava M."/>
            <person name="Hellsten U."/>
            <person name="Dirks B."/>
            <person name="Chapman J."/>
            <person name="Salamov A."/>
            <person name="Terry A."/>
            <person name="Shapiro H."/>
            <person name="Lindquist E."/>
            <person name="Kapitonov V.V."/>
            <person name="Jurka J."/>
            <person name="Genikhovich G."/>
            <person name="Grigoriev I.V."/>
            <person name="Lucas S.M."/>
            <person name="Steele R.E."/>
            <person name="Finnerty J.R."/>
            <person name="Technau U."/>
            <person name="Martindale M.Q."/>
            <person name="Rokhsar D.S."/>
        </authorList>
    </citation>
    <scope>NUCLEOTIDE SEQUENCE [LARGE SCALE GENOMIC DNA]</scope>
    <source>
        <strain evidence="3">CH2 X CH6</strain>
    </source>
</reference>
<proteinExistence type="predicted"/>
<dbReference type="Pfam" id="PF03476">
    <property type="entry name" value="MOSC_N"/>
    <property type="match status" value="1"/>
</dbReference>
<feature type="domain" description="MOSC" evidence="1">
    <location>
        <begin position="71"/>
        <end position="140"/>
    </location>
</feature>
<gene>
    <name evidence="2" type="ORF">NEMVEDRAFT_v1g221806</name>
</gene>
<dbReference type="PhylomeDB" id="A7T3H6"/>
<evidence type="ECO:0000313" key="3">
    <source>
        <dbReference type="Proteomes" id="UP000001593"/>
    </source>
</evidence>
<dbReference type="STRING" id="45351.A7T3H6"/>
<name>A7T3H6_NEMVE</name>
<organism evidence="2 3">
    <name type="scientific">Nematostella vectensis</name>
    <name type="common">Starlet sea anemone</name>
    <dbReference type="NCBI Taxonomy" id="45351"/>
    <lineage>
        <taxon>Eukaryota</taxon>
        <taxon>Metazoa</taxon>
        <taxon>Cnidaria</taxon>
        <taxon>Anthozoa</taxon>
        <taxon>Hexacorallia</taxon>
        <taxon>Actiniaria</taxon>
        <taxon>Edwardsiidae</taxon>
        <taxon>Nematostella</taxon>
    </lineage>
</organism>
<dbReference type="GO" id="GO:0030151">
    <property type="term" value="F:molybdenum ion binding"/>
    <property type="evidence" value="ECO:0007669"/>
    <property type="project" value="InterPro"/>
</dbReference>
<dbReference type="GO" id="GO:0003824">
    <property type="term" value="F:catalytic activity"/>
    <property type="evidence" value="ECO:0007669"/>
    <property type="project" value="InterPro"/>
</dbReference>
<feature type="non-terminal residue" evidence="2">
    <location>
        <position position="1"/>
    </location>
</feature>
<sequence length="140" mass="15631">MVLISPSFDKEMENLILDAPGMETLKIPLSRRTDKIKDIQVTRTWAKGVSVGDAASDWVSRFLDIPGCELCCVVKPRYLVEDPKWGDRAQPGDKVGFADNTPLMICSQASLKELSKHYKEPVNMGRFRPNIIVDGGHPTM</sequence>
<dbReference type="Proteomes" id="UP000001593">
    <property type="component" value="Unassembled WGS sequence"/>
</dbReference>
<accession>A7T3H6</accession>
<dbReference type="KEGG" id="nve:5500087"/>
<evidence type="ECO:0000313" key="2">
    <source>
        <dbReference type="EMBL" id="EDO29489.1"/>
    </source>
</evidence>
<dbReference type="InterPro" id="IPR005302">
    <property type="entry name" value="MoCF_Sase_C"/>
</dbReference>
<dbReference type="eggNOG" id="KOG2362">
    <property type="taxonomic scope" value="Eukaryota"/>
</dbReference>
<evidence type="ECO:0000259" key="1">
    <source>
        <dbReference type="PROSITE" id="PS51340"/>
    </source>
</evidence>